<dbReference type="GO" id="GO:0046654">
    <property type="term" value="P:tetrahydrofolate biosynthetic process"/>
    <property type="evidence" value="ECO:0007669"/>
    <property type="project" value="InterPro"/>
</dbReference>
<dbReference type="FunFam" id="3.30.1130.10:FF:000001">
    <property type="entry name" value="GTP cyclohydrolase 1"/>
    <property type="match status" value="1"/>
</dbReference>
<protein>
    <recommendedName>
        <fullName evidence="3">GTP cyclohydrolase I</fullName>
        <ecNumber evidence="3">3.5.4.16</ecNumber>
    </recommendedName>
</protein>
<dbReference type="UniPathway" id="UPA00848">
    <property type="reaction ID" value="UER00151"/>
</dbReference>
<evidence type="ECO:0000256" key="2">
    <source>
        <dbReference type="ARBA" id="ARBA00005080"/>
    </source>
</evidence>
<comment type="caution">
    <text evidence="7">The sequence shown here is derived from an EMBL/GenBank/DDBJ whole genome shotgun (WGS) entry which is preliminary data.</text>
</comment>
<dbReference type="SUPFAM" id="SSF55620">
    <property type="entry name" value="Tetrahydrobiopterin biosynthesis enzymes-like"/>
    <property type="match status" value="1"/>
</dbReference>
<evidence type="ECO:0000256" key="4">
    <source>
        <dbReference type="ARBA" id="ARBA00022563"/>
    </source>
</evidence>
<dbReference type="PROSITE" id="PS00859">
    <property type="entry name" value="GTP_CYCLOHYDROL_1_1"/>
    <property type="match status" value="1"/>
</dbReference>
<name>A0A644T9Y7_9ZZZZ</name>
<dbReference type="EMBL" id="VSSQ01000022">
    <property type="protein sequence ID" value="MPL63634.1"/>
    <property type="molecule type" value="Genomic_DNA"/>
</dbReference>
<dbReference type="NCBIfam" id="NF006825">
    <property type="entry name" value="PRK09347.1-2"/>
    <property type="match status" value="1"/>
</dbReference>
<keyword evidence="4" id="KW-0554">One-carbon metabolism</keyword>
<dbReference type="GO" id="GO:0005525">
    <property type="term" value="F:GTP binding"/>
    <property type="evidence" value="ECO:0007669"/>
    <property type="project" value="TreeGrafter"/>
</dbReference>
<dbReference type="NCBIfam" id="TIGR00063">
    <property type="entry name" value="folE"/>
    <property type="match status" value="1"/>
</dbReference>
<feature type="domain" description="GTP cyclohydrolase I" evidence="6">
    <location>
        <begin position="38"/>
        <end position="215"/>
    </location>
</feature>
<comment type="catalytic activity">
    <reaction evidence="1">
        <text>GTP + H2O = 7,8-dihydroneopterin 3'-triphosphate + formate + H(+)</text>
        <dbReference type="Rhea" id="RHEA:17473"/>
        <dbReference type="ChEBI" id="CHEBI:15377"/>
        <dbReference type="ChEBI" id="CHEBI:15378"/>
        <dbReference type="ChEBI" id="CHEBI:15740"/>
        <dbReference type="ChEBI" id="CHEBI:37565"/>
        <dbReference type="ChEBI" id="CHEBI:58462"/>
        <dbReference type="EC" id="3.5.4.16"/>
    </reaction>
</comment>
<dbReference type="HAMAP" id="MF_00223">
    <property type="entry name" value="FolE"/>
    <property type="match status" value="1"/>
</dbReference>
<evidence type="ECO:0000256" key="5">
    <source>
        <dbReference type="ARBA" id="ARBA00022801"/>
    </source>
</evidence>
<dbReference type="GO" id="GO:0005737">
    <property type="term" value="C:cytoplasm"/>
    <property type="evidence" value="ECO:0007669"/>
    <property type="project" value="TreeGrafter"/>
</dbReference>
<gene>
    <name evidence="7" type="primary">folE_2</name>
    <name evidence="7" type="ORF">SDC9_09275</name>
</gene>
<reference evidence="7" key="1">
    <citation type="submission" date="2019-08" db="EMBL/GenBank/DDBJ databases">
        <authorList>
            <person name="Kucharzyk K."/>
            <person name="Murdoch R.W."/>
            <person name="Higgins S."/>
            <person name="Loffler F."/>
        </authorList>
    </citation>
    <scope>NUCLEOTIDE SEQUENCE</scope>
</reference>
<dbReference type="GO" id="GO:0006729">
    <property type="term" value="P:tetrahydrobiopterin biosynthetic process"/>
    <property type="evidence" value="ECO:0007669"/>
    <property type="project" value="TreeGrafter"/>
</dbReference>
<dbReference type="InterPro" id="IPR001474">
    <property type="entry name" value="GTP_CycHdrlase_I"/>
</dbReference>
<evidence type="ECO:0000259" key="6">
    <source>
        <dbReference type="Pfam" id="PF01227"/>
    </source>
</evidence>
<dbReference type="NCBIfam" id="NF006826">
    <property type="entry name" value="PRK09347.1-3"/>
    <property type="match status" value="1"/>
</dbReference>
<dbReference type="InterPro" id="IPR043134">
    <property type="entry name" value="GTP-CH-I_N"/>
</dbReference>
<keyword evidence="5 7" id="KW-0378">Hydrolase</keyword>
<dbReference type="Pfam" id="PF01227">
    <property type="entry name" value="GTP_cyclohydroI"/>
    <property type="match status" value="1"/>
</dbReference>
<dbReference type="GO" id="GO:0003934">
    <property type="term" value="F:GTP cyclohydrolase I activity"/>
    <property type="evidence" value="ECO:0007669"/>
    <property type="project" value="UniProtKB-EC"/>
</dbReference>
<sequence>MNNDAFVEKCYSELEDKITHSGMTTGFEVMQLIEQAKIREAVLMILEAIGEDPEREGLKDTPDRVARMYAEIFSGLAEDAGVYLECVFTEEHEEMIVVKDIPFYSTCEHHLVPFIGKAHVAYIPAGGKVTGLSKLARVVESIARRPQLQERLTREIADVIMKKLNPQGVAVVVEAEHLCMSMRGIKKPGSKTVTSAVRGLFRKSAKTRAEFLSLIKT</sequence>
<dbReference type="PANTHER" id="PTHR11109:SF7">
    <property type="entry name" value="GTP CYCLOHYDROLASE 1"/>
    <property type="match status" value="1"/>
</dbReference>
<dbReference type="Gene3D" id="3.30.1130.10">
    <property type="match status" value="1"/>
</dbReference>
<dbReference type="EC" id="3.5.4.16" evidence="3"/>
<comment type="pathway">
    <text evidence="2">Cofactor biosynthesis; 7,8-dihydroneopterin triphosphate biosynthesis; 7,8-dihydroneopterin triphosphate from GTP: step 1/1.</text>
</comment>
<dbReference type="InterPro" id="IPR043133">
    <property type="entry name" value="GTP-CH-I_C/QueF"/>
</dbReference>
<dbReference type="FunFam" id="1.10.286.10:FF:000001">
    <property type="entry name" value="GTP cyclohydrolase 1"/>
    <property type="match status" value="1"/>
</dbReference>
<organism evidence="7">
    <name type="scientific">bioreactor metagenome</name>
    <dbReference type="NCBI Taxonomy" id="1076179"/>
    <lineage>
        <taxon>unclassified sequences</taxon>
        <taxon>metagenomes</taxon>
        <taxon>ecological metagenomes</taxon>
    </lineage>
</organism>
<evidence type="ECO:0000256" key="3">
    <source>
        <dbReference type="ARBA" id="ARBA00012715"/>
    </source>
</evidence>
<proteinExistence type="inferred from homology"/>
<evidence type="ECO:0000256" key="1">
    <source>
        <dbReference type="ARBA" id="ARBA00001052"/>
    </source>
</evidence>
<dbReference type="InterPro" id="IPR018234">
    <property type="entry name" value="GTP_CycHdrlase_I_CS"/>
</dbReference>
<dbReference type="GO" id="GO:0008270">
    <property type="term" value="F:zinc ion binding"/>
    <property type="evidence" value="ECO:0007669"/>
    <property type="project" value="TreeGrafter"/>
</dbReference>
<dbReference type="GO" id="GO:0006730">
    <property type="term" value="P:one-carbon metabolic process"/>
    <property type="evidence" value="ECO:0007669"/>
    <property type="project" value="UniProtKB-KW"/>
</dbReference>
<dbReference type="Gene3D" id="1.10.286.10">
    <property type="match status" value="1"/>
</dbReference>
<accession>A0A644T9Y7</accession>
<dbReference type="PROSITE" id="PS00860">
    <property type="entry name" value="GTP_CYCLOHYDROL_1_2"/>
    <property type="match status" value="1"/>
</dbReference>
<dbReference type="PANTHER" id="PTHR11109">
    <property type="entry name" value="GTP CYCLOHYDROLASE I"/>
    <property type="match status" value="1"/>
</dbReference>
<dbReference type="AlphaFoldDB" id="A0A644T9Y7"/>
<dbReference type="CDD" id="cd00642">
    <property type="entry name" value="GTP_cyclohydro1"/>
    <property type="match status" value="1"/>
</dbReference>
<dbReference type="InterPro" id="IPR020602">
    <property type="entry name" value="GTP_CycHdrlase_I_dom"/>
</dbReference>
<evidence type="ECO:0000313" key="7">
    <source>
        <dbReference type="EMBL" id="MPL63634.1"/>
    </source>
</evidence>